<keyword evidence="2" id="KW-0677">Repeat</keyword>
<dbReference type="InterPro" id="IPR013517">
    <property type="entry name" value="FG-GAP"/>
</dbReference>
<keyword evidence="5" id="KW-0401">Integrin</keyword>
<dbReference type="KEGG" id="noc:Noc_2092"/>
<dbReference type="GO" id="GO:0004621">
    <property type="term" value="F:glycosylphosphatidylinositol phospholipase D activity"/>
    <property type="evidence" value="ECO:0007669"/>
    <property type="project" value="UniProtKB-EC"/>
</dbReference>
<dbReference type="SMART" id="SM00191">
    <property type="entry name" value="Int_alpha"/>
    <property type="match status" value="7"/>
</dbReference>
<protein>
    <submittedName>
        <fullName evidence="5">Integrins alpha chain</fullName>
        <ecNumber evidence="5">3.1.4.50</ecNumber>
    </submittedName>
</protein>
<dbReference type="HOGENOM" id="CLU_012554_1_0_6"/>
<dbReference type="RefSeq" id="WP_002809873.1">
    <property type="nucleotide sequence ID" value="NC_007484.1"/>
</dbReference>
<accession>Q3J9E4</accession>
<dbReference type="PROSITE" id="PS51470">
    <property type="entry name" value="FG_GAP"/>
    <property type="match status" value="5"/>
</dbReference>
<dbReference type="EMBL" id="CP000127">
    <property type="protein sequence ID" value="ABA58552.1"/>
    <property type="molecule type" value="Genomic_DNA"/>
</dbReference>
<gene>
    <name evidence="5" type="ordered locus">Noc_2092</name>
</gene>
<dbReference type="SUPFAM" id="SSF69318">
    <property type="entry name" value="Integrin alpha N-terminal domain"/>
    <property type="match status" value="1"/>
</dbReference>
<name>Q3J9E4_NITOC</name>
<dbReference type="GO" id="GO:0007229">
    <property type="term" value="P:integrin-mediated signaling pathway"/>
    <property type="evidence" value="ECO:0007669"/>
    <property type="project" value="UniProtKB-KW"/>
</dbReference>
<dbReference type="AlphaFoldDB" id="Q3J9E4"/>
<dbReference type="Pfam" id="PF01839">
    <property type="entry name" value="FG-GAP"/>
    <property type="match status" value="6"/>
</dbReference>
<keyword evidence="1" id="KW-0732">Signal</keyword>
<evidence type="ECO:0000256" key="2">
    <source>
        <dbReference type="ARBA" id="ARBA00022737"/>
    </source>
</evidence>
<sequence length="621" mass="61252">MNDKHAFTSTFCPDFAVELAADVPRTFALRPLAVALRRVLGGGLLAAGLMGPALGQSPGTVLSPAPVTNQSKSLDLSTLNGANGFTFDGWGGSVSRAGDVNGDGFDDLVISGCCVVFGTSGGFPAALDPSTLDGSNGFVFNSRTISVSGAGDVNGDGFNDLVIGAPGIGINALSRAGQSYVVFGAGGGFPAVLELSTLDGSNGFALNGIAASNGTGRSVSGAGDVNGDGFDDLVIGAPGIGINALSRAGQSYVVFGAGGGFPAVLELSTLDGSNGFALNGIAASNGTGRSVSGAGDVNGDGFDDLVIGAPGVSLNDVSGVGQSYVVFGTGGGFPAVLELSTLDGSNGFTLNGIVFTLNGLGLYSSEVGGRSGFSVSGAGDVNGDGFDDLVIGAPDAGPNGVSGAGQSYVVFGRSGGFPPVLDLSALDGSNGFVLNGIVFTLNNGLGLYSFEVGGHSGYSVSGAGDVNRDGFDDLVIGAPFTGFGGNYSGRSYVVFGTNTGFPAALELSALDGSKGFALNGSAADDSSGRSVSGAGDVNGDGFDDIVVGGEHQSYVVFGRSSASGPATLFNGLLTDVGTLSLPAGLERWLARRCGDVFNRSGLCSGSRSFQRSKPPPPPGGF</sequence>
<keyword evidence="4" id="KW-0325">Glycoprotein</keyword>
<dbReference type="GO" id="GO:0008305">
    <property type="term" value="C:integrin complex"/>
    <property type="evidence" value="ECO:0007669"/>
    <property type="project" value="InterPro"/>
</dbReference>
<dbReference type="GO" id="GO:0007155">
    <property type="term" value="P:cell adhesion"/>
    <property type="evidence" value="ECO:0007669"/>
    <property type="project" value="InterPro"/>
</dbReference>
<reference evidence="6" key="1">
    <citation type="journal article" date="2006" name="Appl. Environ. Microbiol.">
        <title>Complete genome sequence of the marine, chemolithoautotrophic, ammonia-oxidizing bacterium Nitrosococcus oceani ATCC 19707.</title>
        <authorList>
            <person name="Klotz M.G."/>
            <person name="Arp D.J."/>
            <person name="Chain P.S.G."/>
            <person name="El-Sheikh A.F."/>
            <person name="Hauser L.J."/>
            <person name="Hommes N.G."/>
            <person name="Larimer F.W."/>
            <person name="Malfatti S.A."/>
            <person name="Norton J.M."/>
            <person name="Poret-Peterson A.T."/>
            <person name="Vergez L.M."/>
            <person name="Ward B.B."/>
        </authorList>
    </citation>
    <scope>NUCLEOTIDE SEQUENCE [LARGE SCALE GENOMIC DNA]</scope>
    <source>
        <strain evidence="6">ATCC 19707 / BCRC 17464 / NCIMB 11848 / C-107</strain>
    </source>
</reference>
<keyword evidence="6" id="KW-1185">Reference proteome</keyword>
<dbReference type="STRING" id="323261.Noc_2092"/>
<evidence type="ECO:0000256" key="4">
    <source>
        <dbReference type="ARBA" id="ARBA00023180"/>
    </source>
</evidence>
<keyword evidence="3 5" id="KW-0378">Hydrolase</keyword>
<dbReference type="Proteomes" id="UP000006838">
    <property type="component" value="Chromosome"/>
</dbReference>
<evidence type="ECO:0000313" key="5">
    <source>
        <dbReference type="EMBL" id="ABA58552.1"/>
    </source>
</evidence>
<dbReference type="PANTHER" id="PTHR23221:SF7">
    <property type="entry name" value="PHOSPHATIDYLINOSITOL-GLYCAN-SPECIFIC PHOSPHOLIPASE D"/>
    <property type="match status" value="1"/>
</dbReference>
<organism evidence="5 6">
    <name type="scientific">Nitrosococcus oceani (strain ATCC 19707 / BCRC 17464 / JCM 30415 / NCIMB 11848 / C-107)</name>
    <dbReference type="NCBI Taxonomy" id="323261"/>
    <lineage>
        <taxon>Bacteria</taxon>
        <taxon>Pseudomonadati</taxon>
        <taxon>Pseudomonadota</taxon>
        <taxon>Gammaproteobacteria</taxon>
        <taxon>Chromatiales</taxon>
        <taxon>Chromatiaceae</taxon>
        <taxon>Nitrosococcus</taxon>
    </lineage>
</organism>
<proteinExistence type="predicted"/>
<dbReference type="eggNOG" id="COG2931">
    <property type="taxonomic scope" value="Bacteria"/>
</dbReference>
<dbReference type="InParanoid" id="Q3J9E4"/>
<dbReference type="InterPro" id="IPR000413">
    <property type="entry name" value="Integrin_alpha"/>
</dbReference>
<dbReference type="InterPro" id="IPR028994">
    <property type="entry name" value="Integrin_alpha_N"/>
</dbReference>
<evidence type="ECO:0000256" key="1">
    <source>
        <dbReference type="ARBA" id="ARBA00022729"/>
    </source>
</evidence>
<dbReference type="EC" id="3.1.4.50" evidence="5"/>
<evidence type="ECO:0000313" key="6">
    <source>
        <dbReference type="Proteomes" id="UP000006838"/>
    </source>
</evidence>
<evidence type="ECO:0000256" key="3">
    <source>
        <dbReference type="ARBA" id="ARBA00022801"/>
    </source>
</evidence>
<dbReference type="PRINTS" id="PR01185">
    <property type="entry name" value="INTEGRINA"/>
</dbReference>
<dbReference type="PANTHER" id="PTHR23221">
    <property type="entry name" value="GLYCOSYLPHOSPHATIDYLINOSITOL PHOSPHOLIPASE D"/>
    <property type="match status" value="1"/>
</dbReference>
<dbReference type="Gene3D" id="2.130.10.130">
    <property type="entry name" value="Integrin alpha, N-terminal"/>
    <property type="match status" value="4"/>
</dbReference>
<dbReference type="InterPro" id="IPR013519">
    <property type="entry name" value="Int_alpha_beta-p"/>
</dbReference>